<dbReference type="OrthoDB" id="9790865at2"/>
<organism evidence="4 5">
    <name type="scientific">Jeotgalibacillus proteolyticus</name>
    <dbReference type="NCBI Taxonomy" id="2082395"/>
    <lineage>
        <taxon>Bacteria</taxon>
        <taxon>Bacillati</taxon>
        <taxon>Bacillota</taxon>
        <taxon>Bacilli</taxon>
        <taxon>Bacillales</taxon>
        <taxon>Caryophanaceae</taxon>
        <taxon>Jeotgalibacillus</taxon>
    </lineage>
</organism>
<dbReference type="InterPro" id="IPR000182">
    <property type="entry name" value="GNAT_dom"/>
</dbReference>
<evidence type="ECO:0000259" key="3">
    <source>
        <dbReference type="PROSITE" id="PS51186"/>
    </source>
</evidence>
<dbReference type="InterPro" id="IPR050680">
    <property type="entry name" value="YpeA/RimI_acetyltransf"/>
</dbReference>
<evidence type="ECO:0000313" key="5">
    <source>
        <dbReference type="Proteomes" id="UP000239047"/>
    </source>
</evidence>
<dbReference type="Pfam" id="PF00583">
    <property type="entry name" value="Acetyltransf_1"/>
    <property type="match status" value="1"/>
</dbReference>
<dbReference type="AlphaFoldDB" id="A0A2S5GE29"/>
<keyword evidence="2" id="KW-0012">Acyltransferase</keyword>
<dbReference type="RefSeq" id="WP_104057892.1">
    <property type="nucleotide sequence ID" value="NZ_PREZ01000003.1"/>
</dbReference>
<dbReference type="PROSITE" id="PS51186">
    <property type="entry name" value="GNAT"/>
    <property type="match status" value="1"/>
</dbReference>
<dbReference type="EMBL" id="PREZ01000003">
    <property type="protein sequence ID" value="PPA71143.1"/>
    <property type="molecule type" value="Genomic_DNA"/>
</dbReference>
<name>A0A2S5GE29_9BACL</name>
<gene>
    <name evidence="4" type="ORF">C4B60_08005</name>
</gene>
<dbReference type="Proteomes" id="UP000239047">
    <property type="component" value="Unassembled WGS sequence"/>
</dbReference>
<dbReference type="PANTHER" id="PTHR43420">
    <property type="entry name" value="ACETYLTRANSFERASE"/>
    <property type="match status" value="1"/>
</dbReference>
<dbReference type="Gene3D" id="3.40.630.30">
    <property type="match status" value="1"/>
</dbReference>
<feature type="domain" description="N-acetyltransferase" evidence="3">
    <location>
        <begin position="1"/>
        <end position="155"/>
    </location>
</feature>
<keyword evidence="1 4" id="KW-0808">Transferase</keyword>
<comment type="caution">
    <text evidence="4">The sequence shown here is derived from an EMBL/GenBank/DDBJ whole genome shotgun (WGS) entry which is preliminary data.</text>
</comment>
<dbReference type="SUPFAM" id="SSF55729">
    <property type="entry name" value="Acyl-CoA N-acyltransferases (Nat)"/>
    <property type="match status" value="1"/>
</dbReference>
<proteinExistence type="predicted"/>
<reference evidence="4 5" key="1">
    <citation type="submission" date="2018-02" db="EMBL/GenBank/DDBJ databases">
        <title>Jeotgalibacillus proteolyticum sp. nov. a protease producing bacterium isolated from ocean sediments of Laizhou Bay.</title>
        <authorList>
            <person name="Li Y."/>
        </authorList>
    </citation>
    <scope>NUCLEOTIDE SEQUENCE [LARGE SCALE GENOMIC DNA]</scope>
    <source>
        <strain evidence="4 5">22-7</strain>
    </source>
</reference>
<dbReference type="CDD" id="cd04301">
    <property type="entry name" value="NAT_SF"/>
    <property type="match status" value="1"/>
</dbReference>
<protein>
    <submittedName>
        <fullName evidence="4">N-acetyltransferase</fullName>
    </submittedName>
</protein>
<dbReference type="GO" id="GO:0016747">
    <property type="term" value="F:acyltransferase activity, transferring groups other than amino-acyl groups"/>
    <property type="evidence" value="ECO:0007669"/>
    <property type="project" value="InterPro"/>
</dbReference>
<evidence type="ECO:0000256" key="1">
    <source>
        <dbReference type="ARBA" id="ARBA00022679"/>
    </source>
</evidence>
<accession>A0A2S5GE29</accession>
<keyword evidence="5" id="KW-1185">Reference proteome</keyword>
<sequence length="160" mass="17829">MDKDEIPFLLEMLYESIHIPENKPPLNELLASEGLKKYSQHWGRPGDEALVAVDRNNILLGAIWYRLFSSEEPGYGFVNEATPEIGMAVTKEARGKGLGSLLMKEAIRLAQEQGYSALSLSVDPENVHAVMLYKKYGFTEVGLSGTSITMKCTFPVKDKF</sequence>
<evidence type="ECO:0000256" key="2">
    <source>
        <dbReference type="ARBA" id="ARBA00023315"/>
    </source>
</evidence>
<dbReference type="InterPro" id="IPR016181">
    <property type="entry name" value="Acyl_CoA_acyltransferase"/>
</dbReference>
<evidence type="ECO:0000313" key="4">
    <source>
        <dbReference type="EMBL" id="PPA71143.1"/>
    </source>
</evidence>